<comment type="similarity">
    <text evidence="1">Belongs to the ustYa family.</text>
</comment>
<reference evidence="3" key="1">
    <citation type="submission" date="2020-06" db="EMBL/GenBank/DDBJ databases">
        <title>A chromosome-scale genome assembly of Talaromyces rugulosus W13939.</title>
        <authorList>
            <person name="Wang B."/>
            <person name="Guo L."/>
            <person name="Ye K."/>
            <person name="Wang L."/>
        </authorList>
    </citation>
    <scope>NUCLEOTIDE SEQUENCE [LARGE SCALE GENOMIC DNA]</scope>
    <source>
        <strain evidence="3">W13939</strain>
    </source>
</reference>
<dbReference type="EMBL" id="CP055903">
    <property type="protein sequence ID" value="QKX64216.1"/>
    <property type="molecule type" value="Genomic_DNA"/>
</dbReference>
<dbReference type="GO" id="GO:0043386">
    <property type="term" value="P:mycotoxin biosynthetic process"/>
    <property type="evidence" value="ECO:0007669"/>
    <property type="project" value="InterPro"/>
</dbReference>
<dbReference type="PANTHER" id="PTHR33365">
    <property type="entry name" value="YALI0B05434P"/>
    <property type="match status" value="1"/>
</dbReference>
<dbReference type="Pfam" id="PF11807">
    <property type="entry name" value="UstYa"/>
    <property type="match status" value="1"/>
</dbReference>
<dbReference type="KEGG" id="trg:TRUGW13939_11389"/>
<dbReference type="AlphaFoldDB" id="A0A7H8RDB9"/>
<proteinExistence type="inferred from homology"/>
<dbReference type="RefSeq" id="XP_035350390.1">
    <property type="nucleotide sequence ID" value="XM_035494497.1"/>
</dbReference>
<evidence type="ECO:0000313" key="2">
    <source>
        <dbReference type="EMBL" id="QKX64216.1"/>
    </source>
</evidence>
<accession>A0A7H8RDB9</accession>
<sequence length="149" mass="17008">MALSQSKESGLKKNTGQSHFLIPTMIQNNSTSLSPTICSTVLCVIIRKTFWETVNRQEYTFNPPHSGHFFDYLRQSIQCNADNTPLYSFGDYTAGDGQIRKCKYWNALRQWATKHTACYKDSVEDIPLKGHFGFCDDGKDNLIDLEEVQ</sequence>
<evidence type="ECO:0000256" key="1">
    <source>
        <dbReference type="ARBA" id="ARBA00035112"/>
    </source>
</evidence>
<dbReference type="PANTHER" id="PTHR33365:SF6">
    <property type="entry name" value="OXIDASE USTYA"/>
    <property type="match status" value="1"/>
</dbReference>
<gene>
    <name evidence="2" type="ORF">TRUGW13939_11389</name>
</gene>
<keyword evidence="3" id="KW-1185">Reference proteome</keyword>
<evidence type="ECO:0000313" key="3">
    <source>
        <dbReference type="Proteomes" id="UP000509510"/>
    </source>
</evidence>
<dbReference type="GeneID" id="55998867"/>
<name>A0A7H8RDB9_TALRU</name>
<organism evidence="2 3">
    <name type="scientific">Talaromyces rugulosus</name>
    <name type="common">Penicillium rugulosum</name>
    <dbReference type="NCBI Taxonomy" id="121627"/>
    <lineage>
        <taxon>Eukaryota</taxon>
        <taxon>Fungi</taxon>
        <taxon>Dikarya</taxon>
        <taxon>Ascomycota</taxon>
        <taxon>Pezizomycotina</taxon>
        <taxon>Eurotiomycetes</taxon>
        <taxon>Eurotiomycetidae</taxon>
        <taxon>Eurotiales</taxon>
        <taxon>Trichocomaceae</taxon>
        <taxon>Talaromyces</taxon>
        <taxon>Talaromyces sect. Islandici</taxon>
    </lineage>
</organism>
<protein>
    <submittedName>
        <fullName evidence="2">Uncharacterized protein</fullName>
    </submittedName>
</protein>
<dbReference type="Proteomes" id="UP000509510">
    <property type="component" value="Chromosome VI"/>
</dbReference>
<dbReference type="InterPro" id="IPR021765">
    <property type="entry name" value="UstYa-like"/>
</dbReference>
<dbReference type="OrthoDB" id="4227068at2759"/>